<dbReference type="RefSeq" id="XP_043034997.1">
    <property type="nucleotide sequence ID" value="XM_043177791.1"/>
</dbReference>
<name>A0A9P7VJ06_9AGAR</name>
<proteinExistence type="predicted"/>
<dbReference type="GeneID" id="66100078"/>
<dbReference type="AlphaFoldDB" id="A0A9P7VJ06"/>
<comment type="caution">
    <text evidence="1">The sequence shown here is derived from an EMBL/GenBank/DDBJ whole genome shotgun (WGS) entry which is preliminary data.</text>
</comment>
<evidence type="ECO:0000313" key="1">
    <source>
        <dbReference type="EMBL" id="KAG7441497.1"/>
    </source>
</evidence>
<keyword evidence="2" id="KW-1185">Reference proteome</keyword>
<gene>
    <name evidence="1" type="ORF">BT62DRAFT_1011516</name>
</gene>
<accession>A0A9P7VJ06</accession>
<sequence>MVTDAASDQPYSELRKRYVRRAGEYRIGTELKVDGERTKLGKPGTGNTRQMPNVPLTLGHKSLANGAPHGWEKYPVNLSYFLPEGPVTPIPPTNKPWRYATGEIVLGSRPGSNPLLSFRETLCSNASGRLWNEVPNQVYMWVSAELGELQPEQSHPQSFAFSLA</sequence>
<evidence type="ECO:0000313" key="2">
    <source>
        <dbReference type="Proteomes" id="UP000812287"/>
    </source>
</evidence>
<protein>
    <submittedName>
        <fullName evidence="1">Uncharacterized protein</fullName>
    </submittedName>
</protein>
<dbReference type="Proteomes" id="UP000812287">
    <property type="component" value="Unassembled WGS sequence"/>
</dbReference>
<dbReference type="EMBL" id="MU250559">
    <property type="protein sequence ID" value="KAG7441497.1"/>
    <property type="molecule type" value="Genomic_DNA"/>
</dbReference>
<organism evidence="1 2">
    <name type="scientific">Guyanagaster necrorhizus</name>
    <dbReference type="NCBI Taxonomy" id="856835"/>
    <lineage>
        <taxon>Eukaryota</taxon>
        <taxon>Fungi</taxon>
        <taxon>Dikarya</taxon>
        <taxon>Basidiomycota</taxon>
        <taxon>Agaricomycotina</taxon>
        <taxon>Agaricomycetes</taxon>
        <taxon>Agaricomycetidae</taxon>
        <taxon>Agaricales</taxon>
        <taxon>Marasmiineae</taxon>
        <taxon>Physalacriaceae</taxon>
        <taxon>Guyanagaster</taxon>
    </lineage>
</organism>
<reference evidence="1" key="1">
    <citation type="submission" date="2020-11" db="EMBL/GenBank/DDBJ databases">
        <title>Adaptations for nitrogen fixation in a non-lichenized fungal sporocarp promotes dispersal by wood-feeding termites.</title>
        <authorList>
            <consortium name="DOE Joint Genome Institute"/>
            <person name="Koch R.A."/>
            <person name="Yoon G."/>
            <person name="Arayal U."/>
            <person name="Lail K."/>
            <person name="Amirebrahimi M."/>
            <person name="Labutti K."/>
            <person name="Lipzen A."/>
            <person name="Riley R."/>
            <person name="Barry K."/>
            <person name="Henrissat B."/>
            <person name="Grigoriev I.V."/>
            <person name="Herr J.R."/>
            <person name="Aime M.C."/>
        </authorList>
    </citation>
    <scope>NUCLEOTIDE SEQUENCE</scope>
    <source>
        <strain evidence="1">MCA 3950</strain>
    </source>
</reference>